<accession>A0ACC2H1E8</accession>
<sequence length="102" mass="11030">MMQAVLVTVVLGLLSVGASQAAPLTCEDLLKPMELSSFNQILGKWSSIALSSDGAGWKHLEINSAWIDVSEATPNKTIVSHPYFYGPPDNMPRLSLEPGEME</sequence>
<organism evidence="1 2">
    <name type="scientific">Dallia pectoralis</name>
    <name type="common">Alaska blackfish</name>
    <dbReference type="NCBI Taxonomy" id="75939"/>
    <lineage>
        <taxon>Eukaryota</taxon>
        <taxon>Metazoa</taxon>
        <taxon>Chordata</taxon>
        <taxon>Craniata</taxon>
        <taxon>Vertebrata</taxon>
        <taxon>Euteleostomi</taxon>
        <taxon>Actinopterygii</taxon>
        <taxon>Neopterygii</taxon>
        <taxon>Teleostei</taxon>
        <taxon>Protacanthopterygii</taxon>
        <taxon>Esociformes</taxon>
        <taxon>Umbridae</taxon>
        <taxon>Dallia</taxon>
    </lineage>
</organism>
<comment type="caution">
    <text evidence="1">The sequence shown here is derived from an EMBL/GenBank/DDBJ whole genome shotgun (WGS) entry which is preliminary data.</text>
</comment>
<protein>
    <submittedName>
        <fullName evidence="1">Uncharacterized protein</fullName>
    </submittedName>
</protein>
<proteinExistence type="predicted"/>
<gene>
    <name evidence="1" type="ORF">DPEC_G00089370</name>
</gene>
<name>A0ACC2H1E8_DALPE</name>
<reference evidence="1" key="1">
    <citation type="submission" date="2021-05" db="EMBL/GenBank/DDBJ databases">
        <authorList>
            <person name="Pan Q."/>
            <person name="Jouanno E."/>
            <person name="Zahm M."/>
            <person name="Klopp C."/>
            <person name="Cabau C."/>
            <person name="Louis A."/>
            <person name="Berthelot C."/>
            <person name="Parey E."/>
            <person name="Roest Crollius H."/>
            <person name="Montfort J."/>
            <person name="Robinson-Rechavi M."/>
            <person name="Bouchez O."/>
            <person name="Lampietro C."/>
            <person name="Lopez Roques C."/>
            <person name="Donnadieu C."/>
            <person name="Postlethwait J."/>
            <person name="Bobe J."/>
            <person name="Dillon D."/>
            <person name="Chandos A."/>
            <person name="von Hippel F."/>
            <person name="Guiguen Y."/>
        </authorList>
    </citation>
    <scope>NUCLEOTIDE SEQUENCE</scope>
    <source>
        <strain evidence="1">YG-Jan2019</strain>
    </source>
</reference>
<evidence type="ECO:0000313" key="1">
    <source>
        <dbReference type="EMBL" id="KAJ8009485.1"/>
    </source>
</evidence>
<keyword evidence="2" id="KW-1185">Reference proteome</keyword>
<dbReference type="EMBL" id="CM055734">
    <property type="protein sequence ID" value="KAJ8009485.1"/>
    <property type="molecule type" value="Genomic_DNA"/>
</dbReference>
<evidence type="ECO:0000313" key="2">
    <source>
        <dbReference type="Proteomes" id="UP001157502"/>
    </source>
</evidence>
<dbReference type="Proteomes" id="UP001157502">
    <property type="component" value="Chromosome 7"/>
</dbReference>